<organism evidence="1 2">
    <name type="scientific">Ilex paraguariensis</name>
    <name type="common">yerba mate</name>
    <dbReference type="NCBI Taxonomy" id="185542"/>
    <lineage>
        <taxon>Eukaryota</taxon>
        <taxon>Viridiplantae</taxon>
        <taxon>Streptophyta</taxon>
        <taxon>Embryophyta</taxon>
        <taxon>Tracheophyta</taxon>
        <taxon>Spermatophyta</taxon>
        <taxon>Magnoliopsida</taxon>
        <taxon>eudicotyledons</taxon>
        <taxon>Gunneridae</taxon>
        <taxon>Pentapetalae</taxon>
        <taxon>asterids</taxon>
        <taxon>campanulids</taxon>
        <taxon>Aquifoliales</taxon>
        <taxon>Aquifoliaceae</taxon>
        <taxon>Ilex</taxon>
    </lineage>
</organism>
<evidence type="ECO:0000313" key="2">
    <source>
        <dbReference type="Proteomes" id="UP001642360"/>
    </source>
</evidence>
<proteinExistence type="predicted"/>
<name>A0ABC8SPN3_9AQUA</name>
<dbReference type="AlphaFoldDB" id="A0ABC8SPN3"/>
<evidence type="ECO:0000313" key="1">
    <source>
        <dbReference type="EMBL" id="CAK9158845.1"/>
    </source>
</evidence>
<keyword evidence="2" id="KW-1185">Reference proteome</keyword>
<gene>
    <name evidence="1" type="ORF">ILEXP_LOCUS27507</name>
</gene>
<dbReference type="Proteomes" id="UP001642360">
    <property type="component" value="Unassembled WGS sequence"/>
</dbReference>
<protein>
    <submittedName>
        <fullName evidence="1">Uncharacterized protein</fullName>
    </submittedName>
</protein>
<reference evidence="1 2" key="1">
    <citation type="submission" date="2024-02" db="EMBL/GenBank/DDBJ databases">
        <authorList>
            <person name="Vignale AGUSTIN F."/>
            <person name="Sosa J E."/>
            <person name="Modenutti C."/>
        </authorList>
    </citation>
    <scope>NUCLEOTIDE SEQUENCE [LARGE SCALE GENOMIC DNA]</scope>
</reference>
<comment type="caution">
    <text evidence="1">The sequence shown here is derived from an EMBL/GenBank/DDBJ whole genome shotgun (WGS) entry which is preliminary data.</text>
</comment>
<sequence>MEKEEKNQRPCKPPETDLLLQWGNRKRLRCVRVRDPDVSDPSNSGRIRRKISSRFLTLSRKRPLFLHHPVVSPGTFTKTIKSQTFFFSQIFPEN</sequence>
<dbReference type="EMBL" id="CAUOFW020003250">
    <property type="protein sequence ID" value="CAK9158845.1"/>
    <property type="molecule type" value="Genomic_DNA"/>
</dbReference>
<accession>A0ABC8SPN3</accession>